<evidence type="ECO:0000259" key="11">
    <source>
        <dbReference type="PROSITE" id="PS50109"/>
    </source>
</evidence>
<evidence type="ECO:0000256" key="3">
    <source>
        <dbReference type="ARBA" id="ARBA00012438"/>
    </source>
</evidence>
<dbReference type="EMBL" id="BAABAF010000003">
    <property type="protein sequence ID" value="GAA3760264.1"/>
    <property type="molecule type" value="Genomic_DNA"/>
</dbReference>
<dbReference type="InterPro" id="IPR050351">
    <property type="entry name" value="BphY/WalK/GraS-like"/>
</dbReference>
<evidence type="ECO:0000256" key="2">
    <source>
        <dbReference type="ARBA" id="ARBA00004236"/>
    </source>
</evidence>
<dbReference type="SUPFAM" id="SSF55874">
    <property type="entry name" value="ATPase domain of HSP90 chaperone/DNA topoisomerase II/histidine kinase"/>
    <property type="match status" value="1"/>
</dbReference>
<keyword evidence="5" id="KW-0808">Transferase</keyword>
<dbReference type="InterPro" id="IPR003661">
    <property type="entry name" value="HisK_dim/P_dom"/>
</dbReference>
<sequence length="407" mass="43054">MDPAQLAVFALLIGVILGGSAVLLVATAYRMRDRAAVQATEDIPPGARDVLAGMDDAAVVVNPSGTVLAASMPAEAYGLVVGKNLPDDQLMLLLRAARAGTASAPLMMRLHRGRTQVRDVSARAQAISGRLVLLVLRDVTEQERLEQMRRDFVANTSHELKTPVGAVSLLAEAVESAADEPDRVRDFAQRLRAEAERLAGLITRIMSLSQLQSDQPVQMHDVGIDELVDAAVGAQRLPAAAAGVELVRGAHSGAFVRGDAQELGEAIDNLIANAVAYSPAGSHVGIGVKVEHGVVEIAVADQGIGIAEDDQERIFERFYRADQARSRRTGGTGLGLAIVKHAVQRHGGEVRLWSRPGQGSTFTIRLPEAPAPEPNRPGKHRGKVAHGGKAKTKKSSTKTAGRKDTGA</sequence>
<comment type="catalytic activity">
    <reaction evidence="1">
        <text>ATP + protein L-histidine = ADP + protein N-phospho-L-histidine.</text>
        <dbReference type="EC" id="2.7.13.3"/>
    </reaction>
</comment>
<dbReference type="Pfam" id="PF02518">
    <property type="entry name" value="HATPase_c"/>
    <property type="match status" value="1"/>
</dbReference>
<dbReference type="PANTHER" id="PTHR45453">
    <property type="entry name" value="PHOSPHATE REGULON SENSOR PROTEIN PHOR"/>
    <property type="match status" value="1"/>
</dbReference>
<dbReference type="PROSITE" id="PS50109">
    <property type="entry name" value="HIS_KIN"/>
    <property type="match status" value="1"/>
</dbReference>
<dbReference type="SUPFAM" id="SSF47384">
    <property type="entry name" value="Homodimeric domain of signal transducing histidine kinase"/>
    <property type="match status" value="1"/>
</dbReference>
<feature type="compositionally biased region" description="Basic residues" evidence="9">
    <location>
        <begin position="377"/>
        <end position="396"/>
    </location>
</feature>
<proteinExistence type="predicted"/>
<evidence type="ECO:0000256" key="8">
    <source>
        <dbReference type="ARBA" id="ARBA00039401"/>
    </source>
</evidence>
<dbReference type="EC" id="2.7.13.3" evidence="3"/>
<keyword evidence="13" id="KW-1185">Reference proteome</keyword>
<evidence type="ECO:0000256" key="5">
    <source>
        <dbReference type="ARBA" id="ARBA00022679"/>
    </source>
</evidence>
<dbReference type="GO" id="GO:0005524">
    <property type="term" value="F:ATP binding"/>
    <property type="evidence" value="ECO:0007669"/>
    <property type="project" value="UniProtKB-KW"/>
</dbReference>
<evidence type="ECO:0000313" key="12">
    <source>
        <dbReference type="EMBL" id="GAA3760264.1"/>
    </source>
</evidence>
<accession>A0ABP7GBY6</accession>
<feature type="region of interest" description="Disordered" evidence="9">
    <location>
        <begin position="356"/>
        <end position="407"/>
    </location>
</feature>
<dbReference type="SMART" id="SM00387">
    <property type="entry name" value="HATPase_c"/>
    <property type="match status" value="1"/>
</dbReference>
<dbReference type="InterPro" id="IPR003594">
    <property type="entry name" value="HATPase_dom"/>
</dbReference>
<evidence type="ECO:0000256" key="10">
    <source>
        <dbReference type="SAM" id="Phobius"/>
    </source>
</evidence>
<dbReference type="Proteomes" id="UP001500540">
    <property type="component" value="Unassembled WGS sequence"/>
</dbReference>
<protein>
    <recommendedName>
        <fullName evidence="8">Sensor-like histidine kinase SenX3</fullName>
        <ecNumber evidence="3">2.7.13.3</ecNumber>
    </recommendedName>
</protein>
<keyword evidence="10" id="KW-1133">Transmembrane helix</keyword>
<dbReference type="InterPro" id="IPR005467">
    <property type="entry name" value="His_kinase_dom"/>
</dbReference>
<organism evidence="12 13">
    <name type="scientific">Microbacterium kribbense</name>
    <dbReference type="NCBI Taxonomy" id="433645"/>
    <lineage>
        <taxon>Bacteria</taxon>
        <taxon>Bacillati</taxon>
        <taxon>Actinomycetota</taxon>
        <taxon>Actinomycetes</taxon>
        <taxon>Micrococcales</taxon>
        <taxon>Microbacteriaceae</taxon>
        <taxon>Microbacterium</taxon>
    </lineage>
</organism>
<feature type="transmembrane region" description="Helical" evidence="10">
    <location>
        <begin position="6"/>
        <end position="29"/>
    </location>
</feature>
<name>A0ABP7GBY6_9MICO</name>
<keyword evidence="10" id="KW-0812">Transmembrane</keyword>
<keyword evidence="12" id="KW-0067">ATP-binding</keyword>
<reference evidence="13" key="1">
    <citation type="journal article" date="2019" name="Int. J. Syst. Evol. Microbiol.">
        <title>The Global Catalogue of Microorganisms (GCM) 10K type strain sequencing project: providing services to taxonomists for standard genome sequencing and annotation.</title>
        <authorList>
            <consortium name="The Broad Institute Genomics Platform"/>
            <consortium name="The Broad Institute Genome Sequencing Center for Infectious Disease"/>
            <person name="Wu L."/>
            <person name="Ma J."/>
        </authorList>
    </citation>
    <scope>NUCLEOTIDE SEQUENCE [LARGE SCALE GENOMIC DNA]</scope>
    <source>
        <strain evidence="13">JCM 16950</strain>
    </source>
</reference>
<keyword evidence="6" id="KW-0418">Kinase</keyword>
<dbReference type="Pfam" id="PF00512">
    <property type="entry name" value="HisKA"/>
    <property type="match status" value="1"/>
</dbReference>
<dbReference type="PRINTS" id="PR00344">
    <property type="entry name" value="BCTRLSENSOR"/>
</dbReference>
<keyword evidence="4" id="KW-0597">Phosphoprotein</keyword>
<evidence type="ECO:0000256" key="4">
    <source>
        <dbReference type="ARBA" id="ARBA00022553"/>
    </source>
</evidence>
<dbReference type="CDD" id="cd00075">
    <property type="entry name" value="HATPase"/>
    <property type="match status" value="1"/>
</dbReference>
<feature type="domain" description="Histidine kinase" evidence="11">
    <location>
        <begin position="155"/>
        <end position="370"/>
    </location>
</feature>
<keyword evidence="12" id="KW-0547">Nucleotide-binding</keyword>
<dbReference type="Gene3D" id="1.10.287.130">
    <property type="match status" value="1"/>
</dbReference>
<dbReference type="PANTHER" id="PTHR45453:SF1">
    <property type="entry name" value="PHOSPHATE REGULON SENSOR PROTEIN PHOR"/>
    <property type="match status" value="1"/>
</dbReference>
<dbReference type="CDD" id="cd00082">
    <property type="entry name" value="HisKA"/>
    <property type="match status" value="1"/>
</dbReference>
<comment type="subcellular location">
    <subcellularLocation>
        <location evidence="2">Cell membrane</location>
    </subcellularLocation>
</comment>
<evidence type="ECO:0000256" key="1">
    <source>
        <dbReference type="ARBA" id="ARBA00000085"/>
    </source>
</evidence>
<dbReference type="Gene3D" id="3.30.565.10">
    <property type="entry name" value="Histidine kinase-like ATPase, C-terminal domain"/>
    <property type="match status" value="1"/>
</dbReference>
<keyword evidence="10" id="KW-0472">Membrane</keyword>
<comment type="caution">
    <text evidence="12">The sequence shown here is derived from an EMBL/GenBank/DDBJ whole genome shotgun (WGS) entry which is preliminary data.</text>
</comment>
<dbReference type="InterPro" id="IPR036890">
    <property type="entry name" value="HATPase_C_sf"/>
</dbReference>
<evidence type="ECO:0000256" key="6">
    <source>
        <dbReference type="ARBA" id="ARBA00022777"/>
    </source>
</evidence>
<evidence type="ECO:0000256" key="7">
    <source>
        <dbReference type="ARBA" id="ARBA00023012"/>
    </source>
</evidence>
<evidence type="ECO:0000256" key="9">
    <source>
        <dbReference type="SAM" id="MobiDB-lite"/>
    </source>
</evidence>
<dbReference type="RefSeq" id="WP_344781389.1">
    <property type="nucleotide sequence ID" value="NZ_BAABAF010000003.1"/>
</dbReference>
<evidence type="ECO:0000313" key="13">
    <source>
        <dbReference type="Proteomes" id="UP001500540"/>
    </source>
</evidence>
<dbReference type="SMART" id="SM00388">
    <property type="entry name" value="HisKA"/>
    <property type="match status" value="1"/>
</dbReference>
<dbReference type="InterPro" id="IPR004358">
    <property type="entry name" value="Sig_transdc_His_kin-like_C"/>
</dbReference>
<dbReference type="InterPro" id="IPR036097">
    <property type="entry name" value="HisK_dim/P_sf"/>
</dbReference>
<keyword evidence="7" id="KW-0902">Two-component regulatory system</keyword>
<gene>
    <name evidence="12" type="ORF">GCM10022240_11130</name>
</gene>